<protein>
    <submittedName>
        <fullName evidence="9">Magnesium transporter MgtC</fullName>
    </submittedName>
</protein>
<organism evidence="9 10">
    <name type="scientific">Chryseobacterium koreense CCUG 49689</name>
    <dbReference type="NCBI Taxonomy" id="1304281"/>
    <lineage>
        <taxon>Bacteria</taxon>
        <taxon>Pseudomonadati</taxon>
        <taxon>Bacteroidota</taxon>
        <taxon>Flavobacteriia</taxon>
        <taxon>Flavobacteriales</taxon>
        <taxon>Weeksellaceae</taxon>
        <taxon>Chryseobacterium group</taxon>
        <taxon>Chryseobacterium</taxon>
    </lineage>
</organism>
<feature type="transmembrane region" description="Helical" evidence="7">
    <location>
        <begin position="70"/>
        <end position="87"/>
    </location>
</feature>
<feature type="transmembrane region" description="Helical" evidence="7">
    <location>
        <begin position="12"/>
        <end position="30"/>
    </location>
</feature>
<reference evidence="9 10" key="1">
    <citation type="journal article" date="2004" name="Int. J. Syst. Evol. Microbiol.">
        <title>Kaistella koreensis gen. nov., sp. nov., a novel member of the Chryseobacterium-Bergeyella-Riemerella branch.</title>
        <authorList>
            <person name="Kim M.K."/>
            <person name="Im W.T."/>
            <person name="Shin Y.K."/>
            <person name="Lim J.H."/>
            <person name="Kim S.H."/>
            <person name="Lee B.C."/>
            <person name="Park M.Y."/>
            <person name="Lee K.Y."/>
            <person name="Lee S.T."/>
        </authorList>
    </citation>
    <scope>NUCLEOTIDE SEQUENCE [LARGE SCALE GENOMIC DNA]</scope>
    <source>
        <strain evidence="9 10">CCUG 49689</strain>
    </source>
</reference>
<evidence type="ECO:0000256" key="3">
    <source>
        <dbReference type="ARBA" id="ARBA00022475"/>
    </source>
</evidence>
<comment type="caution">
    <text evidence="9">The sequence shown here is derived from an EMBL/GenBank/DDBJ whole genome shotgun (WGS) entry which is preliminary data.</text>
</comment>
<feature type="domain" description="MgtC/SapB/SrpB/YhiD N-terminal" evidence="8">
    <location>
        <begin position="20"/>
        <end position="139"/>
    </location>
</feature>
<feature type="transmembrane region" description="Helical" evidence="7">
    <location>
        <begin position="117"/>
        <end position="137"/>
    </location>
</feature>
<keyword evidence="4 7" id="KW-0812">Transmembrane</keyword>
<dbReference type="PRINTS" id="PR01837">
    <property type="entry name" value="MGTCSAPBPROT"/>
</dbReference>
<keyword evidence="5 7" id="KW-1133">Transmembrane helix</keyword>
<dbReference type="AlphaFoldDB" id="A0A0J7J183"/>
<evidence type="ECO:0000256" key="4">
    <source>
        <dbReference type="ARBA" id="ARBA00022692"/>
    </source>
</evidence>
<feature type="transmembrane region" description="Helical" evidence="7">
    <location>
        <begin position="42"/>
        <end position="64"/>
    </location>
</feature>
<evidence type="ECO:0000256" key="1">
    <source>
        <dbReference type="ARBA" id="ARBA00004651"/>
    </source>
</evidence>
<dbReference type="PANTHER" id="PTHR33778:SF1">
    <property type="entry name" value="MAGNESIUM TRANSPORTER YHID-RELATED"/>
    <property type="match status" value="1"/>
</dbReference>
<sequence length="219" mass="24712">MNYFQDLFALFNYRDLLLVLVAIAVGMSIGMEREYHNKTAGLRTIMLVCVGSCIFTILSMRIGTESPDRIAANIITGIGFLGAGVIFKDENKVNGLTTACTIWVTAALGMAVGSQHIFLAIFGAAVVLLVLWGLLYLEKWIDHLNKITEYKITTIFKEGEMEEFKKLFKENHLKSSIIFQSKSADRLTIYWKLSGRKRNHKILKKQLFSNADILKIDIV</sequence>
<keyword evidence="3" id="KW-1003">Cell membrane</keyword>
<name>A0A0J7J183_9FLAO</name>
<dbReference type="OrthoDB" id="9811198at2"/>
<dbReference type="EMBL" id="LFNG01000006">
    <property type="protein sequence ID" value="KMQ71819.1"/>
    <property type="molecule type" value="Genomic_DNA"/>
</dbReference>
<dbReference type="GO" id="GO:0005886">
    <property type="term" value="C:plasma membrane"/>
    <property type="evidence" value="ECO:0007669"/>
    <property type="project" value="UniProtKB-SubCell"/>
</dbReference>
<dbReference type="PATRIC" id="fig|1304281.5.peg.1047"/>
<dbReference type="Proteomes" id="UP000035900">
    <property type="component" value="Unassembled WGS sequence"/>
</dbReference>
<dbReference type="InterPro" id="IPR003416">
    <property type="entry name" value="MgtC/SapB/SrpB/YhiD_fam"/>
</dbReference>
<dbReference type="Pfam" id="PF02308">
    <property type="entry name" value="MgtC"/>
    <property type="match status" value="1"/>
</dbReference>
<comment type="similarity">
    <text evidence="2">Belongs to the MgtC/SapB family.</text>
</comment>
<keyword evidence="10" id="KW-1185">Reference proteome</keyword>
<evidence type="ECO:0000259" key="8">
    <source>
        <dbReference type="Pfam" id="PF02308"/>
    </source>
</evidence>
<evidence type="ECO:0000256" key="2">
    <source>
        <dbReference type="ARBA" id="ARBA00009298"/>
    </source>
</evidence>
<dbReference type="PANTHER" id="PTHR33778">
    <property type="entry name" value="PROTEIN MGTC"/>
    <property type="match status" value="1"/>
</dbReference>
<evidence type="ECO:0000256" key="7">
    <source>
        <dbReference type="SAM" id="Phobius"/>
    </source>
</evidence>
<evidence type="ECO:0000313" key="9">
    <source>
        <dbReference type="EMBL" id="KMQ71819.1"/>
    </source>
</evidence>
<evidence type="ECO:0000256" key="6">
    <source>
        <dbReference type="ARBA" id="ARBA00023136"/>
    </source>
</evidence>
<gene>
    <name evidence="9" type="ORF">ACM44_04865</name>
</gene>
<evidence type="ECO:0000256" key="5">
    <source>
        <dbReference type="ARBA" id="ARBA00022989"/>
    </source>
</evidence>
<dbReference type="InterPro" id="IPR049177">
    <property type="entry name" value="MgtC_SapB_SrpB_YhiD_N"/>
</dbReference>
<proteinExistence type="inferred from homology"/>
<accession>A0A0J7J183</accession>
<dbReference type="STRING" id="1304281.ACM44_04865"/>
<keyword evidence="6 7" id="KW-0472">Membrane</keyword>
<comment type="subcellular location">
    <subcellularLocation>
        <location evidence="1">Cell membrane</location>
        <topology evidence="1">Multi-pass membrane protein</topology>
    </subcellularLocation>
</comment>
<evidence type="ECO:0000313" key="10">
    <source>
        <dbReference type="Proteomes" id="UP000035900"/>
    </source>
</evidence>